<feature type="region of interest" description="Disordered" evidence="1">
    <location>
        <begin position="1"/>
        <end position="20"/>
    </location>
</feature>
<organism evidence="2 3">
    <name type="scientific">Vitis vinifera</name>
    <name type="common">Grape</name>
    <dbReference type="NCBI Taxonomy" id="29760"/>
    <lineage>
        <taxon>Eukaryota</taxon>
        <taxon>Viridiplantae</taxon>
        <taxon>Streptophyta</taxon>
        <taxon>Embryophyta</taxon>
        <taxon>Tracheophyta</taxon>
        <taxon>Spermatophyta</taxon>
        <taxon>Magnoliopsida</taxon>
        <taxon>eudicotyledons</taxon>
        <taxon>Gunneridae</taxon>
        <taxon>Pentapetalae</taxon>
        <taxon>rosids</taxon>
        <taxon>Vitales</taxon>
        <taxon>Vitaceae</taxon>
        <taxon>Viteae</taxon>
        <taxon>Vitis</taxon>
    </lineage>
</organism>
<dbReference type="EMBL" id="QGNW01000558">
    <property type="protein sequence ID" value="RVW67946.1"/>
    <property type="molecule type" value="Genomic_DNA"/>
</dbReference>
<reference evidence="2 3" key="1">
    <citation type="journal article" date="2018" name="PLoS Genet.">
        <title>Population sequencing reveals clonal diversity and ancestral inbreeding in the grapevine cultivar Chardonnay.</title>
        <authorList>
            <person name="Roach M.J."/>
            <person name="Johnson D.L."/>
            <person name="Bohlmann J."/>
            <person name="van Vuuren H.J."/>
            <person name="Jones S.J."/>
            <person name="Pretorius I.S."/>
            <person name="Schmidt S.A."/>
            <person name="Borneman A.R."/>
        </authorList>
    </citation>
    <scope>NUCLEOTIDE SEQUENCE [LARGE SCALE GENOMIC DNA]</scope>
    <source>
        <strain evidence="3">cv. Chardonnay</strain>
        <tissue evidence="2">Leaf</tissue>
    </source>
</reference>
<feature type="compositionally biased region" description="Basic and acidic residues" evidence="1">
    <location>
        <begin position="9"/>
        <end position="19"/>
    </location>
</feature>
<gene>
    <name evidence="2" type="ORF">CK203_064393</name>
</gene>
<evidence type="ECO:0000313" key="2">
    <source>
        <dbReference type="EMBL" id="RVW67946.1"/>
    </source>
</evidence>
<evidence type="ECO:0000313" key="3">
    <source>
        <dbReference type="Proteomes" id="UP000288805"/>
    </source>
</evidence>
<comment type="caution">
    <text evidence="2">The sequence shown here is derived from an EMBL/GenBank/DDBJ whole genome shotgun (WGS) entry which is preliminary data.</text>
</comment>
<evidence type="ECO:0000256" key="1">
    <source>
        <dbReference type="SAM" id="MobiDB-lite"/>
    </source>
</evidence>
<proteinExistence type="predicted"/>
<dbReference type="Proteomes" id="UP000288805">
    <property type="component" value="Unassembled WGS sequence"/>
</dbReference>
<dbReference type="AlphaFoldDB" id="A0A438G6V9"/>
<sequence>MQGDLLQEENERLRKEGHSSESITNNICSLLDPNQGHHNSDTSLKLGYVYLMYLHVKSEILFQFKTVTILQLNLKGMERSKRNGCLREAKNKEWRGMGDKRRSLII</sequence>
<accession>A0A438G6V9</accession>
<protein>
    <submittedName>
        <fullName evidence="2">Uncharacterized protein</fullName>
    </submittedName>
</protein>
<name>A0A438G6V9_VITVI</name>